<dbReference type="SUPFAM" id="SSF56752">
    <property type="entry name" value="D-aminoacid aminotransferase-like PLP-dependent enzymes"/>
    <property type="match status" value="1"/>
</dbReference>
<name>A0ABQ3I7A4_9BACT</name>
<comment type="cofactor">
    <cofactor evidence="1 12">
        <name>pyridoxal 5'-phosphate</name>
        <dbReference type="ChEBI" id="CHEBI:597326"/>
    </cofactor>
</comment>
<evidence type="ECO:0000256" key="7">
    <source>
        <dbReference type="ARBA" id="ARBA00022898"/>
    </source>
</evidence>
<dbReference type="GO" id="GO:0016829">
    <property type="term" value="F:lyase activity"/>
    <property type="evidence" value="ECO:0007669"/>
    <property type="project" value="UniProtKB-KW"/>
</dbReference>
<keyword evidence="14" id="KW-1185">Reference proteome</keyword>
<evidence type="ECO:0000256" key="3">
    <source>
        <dbReference type="ARBA" id="ARBA00004931"/>
    </source>
</evidence>
<dbReference type="InterPro" id="IPR018300">
    <property type="entry name" value="Aminotrans_IV_CS"/>
</dbReference>
<evidence type="ECO:0000256" key="1">
    <source>
        <dbReference type="ARBA" id="ARBA00001933"/>
    </source>
</evidence>
<evidence type="ECO:0000256" key="10">
    <source>
        <dbReference type="ARBA" id="ARBA00049229"/>
    </source>
</evidence>
<evidence type="ECO:0000256" key="4">
    <source>
        <dbReference type="ARBA" id="ARBA00005072"/>
    </source>
</evidence>
<comment type="catalytic activity">
    <reaction evidence="9">
        <text>L-isoleucine + 2-oxoglutarate = (S)-3-methyl-2-oxopentanoate + L-glutamate</text>
        <dbReference type="Rhea" id="RHEA:24801"/>
        <dbReference type="ChEBI" id="CHEBI:16810"/>
        <dbReference type="ChEBI" id="CHEBI:29985"/>
        <dbReference type="ChEBI" id="CHEBI:35146"/>
        <dbReference type="ChEBI" id="CHEBI:58045"/>
        <dbReference type="EC" id="2.6.1.42"/>
    </reaction>
</comment>
<evidence type="ECO:0000256" key="11">
    <source>
        <dbReference type="RuleBase" id="RU004106"/>
    </source>
</evidence>
<comment type="pathway">
    <text evidence="3">Amino-acid biosynthesis; L-valine biosynthesis; L-valine from pyruvate: step 4/4.</text>
</comment>
<organism evidence="13 14">
    <name type="scientific">Roseivirga thermotolerans</name>
    <dbReference type="NCBI Taxonomy" id="1758176"/>
    <lineage>
        <taxon>Bacteria</taxon>
        <taxon>Pseudomonadati</taxon>
        <taxon>Bacteroidota</taxon>
        <taxon>Cytophagia</taxon>
        <taxon>Cytophagales</taxon>
        <taxon>Roseivirgaceae</taxon>
        <taxon>Roseivirga</taxon>
    </lineage>
</organism>
<comment type="catalytic activity">
    <reaction evidence="8">
        <text>L-valine + 2-oxoglutarate = 3-methyl-2-oxobutanoate + L-glutamate</text>
        <dbReference type="Rhea" id="RHEA:24813"/>
        <dbReference type="ChEBI" id="CHEBI:11851"/>
        <dbReference type="ChEBI" id="CHEBI:16810"/>
        <dbReference type="ChEBI" id="CHEBI:29985"/>
        <dbReference type="ChEBI" id="CHEBI:57762"/>
        <dbReference type="EC" id="2.6.1.42"/>
    </reaction>
</comment>
<keyword evidence="13" id="KW-0456">Lyase</keyword>
<dbReference type="Pfam" id="PF01063">
    <property type="entry name" value="Aminotran_4"/>
    <property type="match status" value="1"/>
</dbReference>
<dbReference type="PANTHER" id="PTHR42743">
    <property type="entry name" value="AMINO-ACID AMINOTRANSFERASE"/>
    <property type="match status" value="1"/>
</dbReference>
<dbReference type="InterPro" id="IPR050571">
    <property type="entry name" value="Class-IV_PLP-Dep_Aminotrnsfr"/>
</dbReference>
<dbReference type="Gene3D" id="3.20.10.10">
    <property type="entry name" value="D-amino Acid Aminotransferase, subunit A, domain 2"/>
    <property type="match status" value="1"/>
</dbReference>
<comment type="pathway">
    <text evidence="4">Amino-acid biosynthesis; L-leucine biosynthesis; L-leucine from 3-methyl-2-oxobutanoate: step 4/4.</text>
</comment>
<keyword evidence="7 12" id="KW-0663">Pyridoxal phosphate</keyword>
<evidence type="ECO:0000313" key="14">
    <source>
        <dbReference type="Proteomes" id="UP000658258"/>
    </source>
</evidence>
<comment type="catalytic activity">
    <reaction evidence="10">
        <text>L-leucine + 2-oxoglutarate = 4-methyl-2-oxopentanoate + L-glutamate</text>
        <dbReference type="Rhea" id="RHEA:18321"/>
        <dbReference type="ChEBI" id="CHEBI:16810"/>
        <dbReference type="ChEBI" id="CHEBI:17865"/>
        <dbReference type="ChEBI" id="CHEBI:29985"/>
        <dbReference type="ChEBI" id="CHEBI:57427"/>
        <dbReference type="EC" id="2.6.1.42"/>
    </reaction>
</comment>
<evidence type="ECO:0000256" key="5">
    <source>
        <dbReference type="ARBA" id="ARBA00009320"/>
    </source>
</evidence>
<gene>
    <name evidence="13" type="ORF">GCM10011340_25010</name>
</gene>
<comment type="similarity">
    <text evidence="5 11">Belongs to the class-IV pyridoxal-phosphate-dependent aminotransferase family.</text>
</comment>
<dbReference type="EMBL" id="BNAG01000003">
    <property type="protein sequence ID" value="GHE68260.1"/>
    <property type="molecule type" value="Genomic_DNA"/>
</dbReference>
<evidence type="ECO:0000256" key="12">
    <source>
        <dbReference type="RuleBase" id="RU004516"/>
    </source>
</evidence>
<comment type="caution">
    <text evidence="13">The sequence shown here is derived from an EMBL/GenBank/DDBJ whole genome shotgun (WGS) entry which is preliminary data.</text>
</comment>
<dbReference type="EC" id="2.6.1.42" evidence="6"/>
<dbReference type="Gene3D" id="3.30.470.10">
    <property type="match status" value="1"/>
</dbReference>
<evidence type="ECO:0000256" key="6">
    <source>
        <dbReference type="ARBA" id="ARBA00013053"/>
    </source>
</evidence>
<comment type="pathway">
    <text evidence="2">Amino-acid biosynthesis; L-isoleucine biosynthesis; L-isoleucine from 2-oxobutanoate: step 4/4.</text>
</comment>
<sequence length="276" mass="31026">MKAIFNSRIIDTSKPLILTSNRAFCYGDGLFETIVTGPDRIDLIDWHLERLLRASAVYGMKAPEVLTPNYVRDSIEQLCKENAVKGTTRTKLIVWRNEGGLYAPEQNSCSFLLECKPSHKPFFEGLGTIGLSQTITTRHTLYSFAKRTNAIDYVLAGKERAENEWDEIVLLSTEGHLAEASMANLFWVTNGELFTPSLDTGCIEGIMRRAVLEKAEKADMVVNEVKANPEVLPTAQCIFTTNASGIRYYSHFMNSTQRKENPLAFLKPILTQLLRP</sequence>
<evidence type="ECO:0000313" key="13">
    <source>
        <dbReference type="EMBL" id="GHE68260.1"/>
    </source>
</evidence>
<proteinExistence type="inferred from homology"/>
<reference evidence="14" key="1">
    <citation type="journal article" date="2019" name="Int. J. Syst. Evol. Microbiol.">
        <title>The Global Catalogue of Microorganisms (GCM) 10K type strain sequencing project: providing services to taxonomists for standard genome sequencing and annotation.</title>
        <authorList>
            <consortium name="The Broad Institute Genomics Platform"/>
            <consortium name="The Broad Institute Genome Sequencing Center for Infectious Disease"/>
            <person name="Wu L."/>
            <person name="Ma J."/>
        </authorList>
    </citation>
    <scope>NUCLEOTIDE SEQUENCE [LARGE SCALE GENOMIC DNA]</scope>
    <source>
        <strain evidence="14">CGMCC 1.15111</strain>
    </source>
</reference>
<dbReference type="InterPro" id="IPR043131">
    <property type="entry name" value="BCAT-like_N"/>
</dbReference>
<protein>
    <recommendedName>
        <fullName evidence="6">branched-chain-amino-acid transaminase</fullName>
        <ecNumber evidence="6">2.6.1.42</ecNumber>
    </recommendedName>
</protein>
<dbReference type="RefSeq" id="WP_189630595.1">
    <property type="nucleotide sequence ID" value="NZ_BNAG01000003.1"/>
</dbReference>
<dbReference type="PANTHER" id="PTHR42743:SF11">
    <property type="entry name" value="AMINODEOXYCHORISMATE LYASE"/>
    <property type="match status" value="1"/>
</dbReference>
<accession>A0ABQ3I7A4</accession>
<evidence type="ECO:0000256" key="9">
    <source>
        <dbReference type="ARBA" id="ARBA00048798"/>
    </source>
</evidence>
<evidence type="ECO:0000256" key="8">
    <source>
        <dbReference type="ARBA" id="ARBA00048212"/>
    </source>
</evidence>
<evidence type="ECO:0000256" key="2">
    <source>
        <dbReference type="ARBA" id="ARBA00004824"/>
    </source>
</evidence>
<dbReference type="InterPro" id="IPR043132">
    <property type="entry name" value="BCAT-like_C"/>
</dbReference>
<dbReference type="PROSITE" id="PS00770">
    <property type="entry name" value="AA_TRANSFER_CLASS_4"/>
    <property type="match status" value="1"/>
</dbReference>
<dbReference type="InterPro" id="IPR036038">
    <property type="entry name" value="Aminotransferase-like"/>
</dbReference>
<dbReference type="InterPro" id="IPR001544">
    <property type="entry name" value="Aminotrans_IV"/>
</dbReference>
<dbReference type="Proteomes" id="UP000658258">
    <property type="component" value="Unassembled WGS sequence"/>
</dbReference>